<accession>A0A1I3TRF9</accession>
<feature type="region of interest" description="Disordered" evidence="1">
    <location>
        <begin position="1"/>
        <end position="33"/>
    </location>
</feature>
<proteinExistence type="predicted"/>
<keyword evidence="3" id="KW-1185">Reference proteome</keyword>
<reference evidence="3" key="1">
    <citation type="submission" date="2016-10" db="EMBL/GenBank/DDBJ databases">
        <authorList>
            <person name="Varghese N."/>
            <person name="Submissions S."/>
        </authorList>
    </citation>
    <scope>NUCLEOTIDE SEQUENCE [LARGE SCALE GENOMIC DNA]</scope>
    <source>
        <strain evidence="3">DSM 26471</strain>
    </source>
</reference>
<dbReference type="GO" id="GO:0019068">
    <property type="term" value="P:virion assembly"/>
    <property type="evidence" value="ECO:0007669"/>
    <property type="project" value="InterPro"/>
</dbReference>
<gene>
    <name evidence="2" type="ORF">SAMN04487991_2862</name>
</gene>
<evidence type="ECO:0000313" key="3">
    <source>
        <dbReference type="Proteomes" id="UP000199630"/>
    </source>
</evidence>
<dbReference type="Proteomes" id="UP000199630">
    <property type="component" value="Unassembled WGS sequence"/>
</dbReference>
<evidence type="ECO:0000313" key="2">
    <source>
        <dbReference type="EMBL" id="SFJ73848.1"/>
    </source>
</evidence>
<feature type="compositionally biased region" description="Polar residues" evidence="1">
    <location>
        <begin position="12"/>
        <end position="33"/>
    </location>
</feature>
<dbReference type="STRING" id="588602.SAMN04487991_2862"/>
<dbReference type="NCBIfam" id="TIGR01539">
    <property type="entry name" value="portal_lambda"/>
    <property type="match status" value="1"/>
</dbReference>
<name>A0A1I3TRF9_9RHOB</name>
<dbReference type="GO" id="GO:0005198">
    <property type="term" value="F:structural molecule activity"/>
    <property type="evidence" value="ECO:0007669"/>
    <property type="project" value="InterPro"/>
</dbReference>
<dbReference type="OrthoDB" id="9770450at2"/>
<dbReference type="Pfam" id="PF05136">
    <property type="entry name" value="Phage_portal_2"/>
    <property type="match status" value="1"/>
</dbReference>
<sequence>MKLPRLFRRSEQAPQTRSYDAATSSPRRFQAGQSRFSAYGPETVAAGPMIRSRARYSAENNALAAAAIAAWTDSAVGPGLMPTSQHPDPAIRTALDTGFRNWAKRADASGRSDFAGIQAAVVRAERIDGEAFVMWQGGKLLHLPPEQLADLTTDTIAAGVELGDDSQAIAFHVHPSRPDGIQATYAPPVRVAASEMLHIFETRGPGQIRGVSALSPVLLTLSELDGLEDALLTQSKVAALLSVILSDQNNITAEDPFTEGQSLEPGAMIRMAGNWKVDAIAPQQTQQAEAFLQHLSRRIAAGVGVPVHLVNANVSDANYSSLRAAMVAYRQRIERYQWQTLVPQFLNPVWNRVATLTALDLGLELDDALFEVEWIAPKQPWVDPQKDSSATISLIENGLMSRRQAVAELGYSIEQLDAEIAADRERETTLGLEFSVPLKEQMESKS</sequence>
<organism evidence="2 3">
    <name type="scientific">Celeribacter neptunius</name>
    <dbReference type="NCBI Taxonomy" id="588602"/>
    <lineage>
        <taxon>Bacteria</taxon>
        <taxon>Pseudomonadati</taxon>
        <taxon>Pseudomonadota</taxon>
        <taxon>Alphaproteobacteria</taxon>
        <taxon>Rhodobacterales</taxon>
        <taxon>Roseobacteraceae</taxon>
        <taxon>Celeribacter</taxon>
    </lineage>
</organism>
<protein>
    <submittedName>
        <fullName evidence="2">Phage portal protein, lambda family</fullName>
    </submittedName>
</protein>
<dbReference type="RefSeq" id="WP_090061367.1">
    <property type="nucleotide sequence ID" value="NZ_FORH01000005.1"/>
</dbReference>
<evidence type="ECO:0000256" key="1">
    <source>
        <dbReference type="SAM" id="MobiDB-lite"/>
    </source>
</evidence>
<dbReference type="AlphaFoldDB" id="A0A1I3TRF9"/>
<dbReference type="InterPro" id="IPR006429">
    <property type="entry name" value="Phage_lambda_portal"/>
</dbReference>
<dbReference type="EMBL" id="FORH01000005">
    <property type="protein sequence ID" value="SFJ73848.1"/>
    <property type="molecule type" value="Genomic_DNA"/>
</dbReference>